<dbReference type="EMBL" id="GDHC01017861">
    <property type="protein sequence ID" value="JAQ00768.1"/>
    <property type="molecule type" value="Transcribed_RNA"/>
</dbReference>
<evidence type="ECO:0000256" key="1">
    <source>
        <dbReference type="SAM" id="SignalP"/>
    </source>
</evidence>
<protein>
    <submittedName>
        <fullName evidence="2">Uncharacterized protein</fullName>
    </submittedName>
</protein>
<keyword evidence="1" id="KW-0732">Signal</keyword>
<feature type="non-terminal residue" evidence="2">
    <location>
        <position position="1"/>
    </location>
</feature>
<feature type="signal peptide" evidence="1">
    <location>
        <begin position="1"/>
        <end position="20"/>
    </location>
</feature>
<feature type="chain" id="PRO_5007526750" evidence="1">
    <location>
        <begin position="21"/>
        <end position="157"/>
    </location>
</feature>
<dbReference type="AlphaFoldDB" id="A0A146KX07"/>
<organism evidence="2">
    <name type="scientific">Lygus hesperus</name>
    <name type="common">Western plant bug</name>
    <dbReference type="NCBI Taxonomy" id="30085"/>
    <lineage>
        <taxon>Eukaryota</taxon>
        <taxon>Metazoa</taxon>
        <taxon>Ecdysozoa</taxon>
        <taxon>Arthropoda</taxon>
        <taxon>Hexapoda</taxon>
        <taxon>Insecta</taxon>
        <taxon>Pterygota</taxon>
        <taxon>Neoptera</taxon>
        <taxon>Paraneoptera</taxon>
        <taxon>Hemiptera</taxon>
        <taxon>Heteroptera</taxon>
        <taxon>Panheteroptera</taxon>
        <taxon>Cimicomorpha</taxon>
        <taxon>Miridae</taxon>
        <taxon>Mirini</taxon>
        <taxon>Lygus</taxon>
    </lineage>
</organism>
<name>A0A146KX07_LYGHE</name>
<evidence type="ECO:0000313" key="2">
    <source>
        <dbReference type="EMBL" id="JAQ00768.1"/>
    </source>
</evidence>
<sequence>VVQQFAALALLALSVREGLASDTTSTLSSCSKVAIQFPIMNIFMLRGQVIGMATLTVSSECYRTFTHVANSHTPNLATYVQDMTNLPSRFTPEEHQKFVNGGAFTMGRSDLFRSGDWSDMTIETNLMRSFSAQSGVKRGRGVTDSVISKWVVGMSAT</sequence>
<reference evidence="2" key="1">
    <citation type="journal article" date="2016" name="Gigascience">
        <title>De novo construction of an expanded transcriptome assembly for the western tarnished plant bug, Lygus hesperus.</title>
        <authorList>
            <person name="Tassone E.E."/>
            <person name="Geib S.M."/>
            <person name="Hall B."/>
            <person name="Fabrick J.A."/>
            <person name="Brent C.S."/>
            <person name="Hull J.J."/>
        </authorList>
    </citation>
    <scope>NUCLEOTIDE SEQUENCE</scope>
</reference>
<gene>
    <name evidence="2" type="ORF">g.91113</name>
</gene>
<accession>A0A146KX07</accession>
<proteinExistence type="predicted"/>